<proteinExistence type="predicted"/>
<evidence type="ECO:0000256" key="1">
    <source>
        <dbReference type="SAM" id="MobiDB-lite"/>
    </source>
</evidence>
<gene>
    <name evidence="3" type="ORF">SAMN05421766_104711</name>
</gene>
<reference evidence="3 4" key="1">
    <citation type="submission" date="2017-01" db="EMBL/GenBank/DDBJ databases">
        <authorList>
            <person name="Varghese N."/>
            <person name="Submissions S."/>
        </authorList>
    </citation>
    <scope>NUCLEOTIDE SEQUENCE [LARGE SCALE GENOMIC DNA]</scope>
    <source>
        <strain evidence="3 4">DSM 2061</strain>
    </source>
</reference>
<keyword evidence="2" id="KW-0812">Transmembrane</keyword>
<comment type="caution">
    <text evidence="3">The sequence shown here is derived from an EMBL/GenBank/DDBJ whole genome shotgun (WGS) entry which is preliminary data.</text>
</comment>
<dbReference type="RefSeq" id="WP_175609904.1">
    <property type="nucleotide sequence ID" value="NZ_FTOB01000004.1"/>
</dbReference>
<feature type="compositionally biased region" description="Basic and acidic residues" evidence="1">
    <location>
        <begin position="35"/>
        <end position="53"/>
    </location>
</feature>
<sequence>MHNNTIYIVLGVVAVIYIVISMNNRRVGKDRKSRRFMDGYERKADKKRDEDRK</sequence>
<evidence type="ECO:0000256" key="2">
    <source>
        <dbReference type="SAM" id="Phobius"/>
    </source>
</evidence>
<evidence type="ECO:0000313" key="4">
    <source>
        <dbReference type="Proteomes" id="UP000185728"/>
    </source>
</evidence>
<feature type="region of interest" description="Disordered" evidence="1">
    <location>
        <begin position="31"/>
        <end position="53"/>
    </location>
</feature>
<accession>A0ABY1KY79</accession>
<organism evidence="3 4">
    <name type="scientific">Zobellia uliginosa</name>
    <dbReference type="NCBI Taxonomy" id="143224"/>
    <lineage>
        <taxon>Bacteria</taxon>
        <taxon>Pseudomonadati</taxon>
        <taxon>Bacteroidota</taxon>
        <taxon>Flavobacteriia</taxon>
        <taxon>Flavobacteriales</taxon>
        <taxon>Flavobacteriaceae</taxon>
        <taxon>Zobellia</taxon>
    </lineage>
</organism>
<evidence type="ECO:0000313" key="3">
    <source>
        <dbReference type="EMBL" id="SIS89607.1"/>
    </source>
</evidence>
<name>A0ABY1KY79_9FLAO</name>
<protein>
    <submittedName>
        <fullName evidence="3">Uncharacterized protein</fullName>
    </submittedName>
</protein>
<dbReference type="EMBL" id="FTOB01000004">
    <property type="protein sequence ID" value="SIS89607.1"/>
    <property type="molecule type" value="Genomic_DNA"/>
</dbReference>
<keyword evidence="2" id="KW-1133">Transmembrane helix</keyword>
<feature type="transmembrane region" description="Helical" evidence="2">
    <location>
        <begin position="6"/>
        <end position="24"/>
    </location>
</feature>
<dbReference type="Proteomes" id="UP000185728">
    <property type="component" value="Unassembled WGS sequence"/>
</dbReference>
<keyword evidence="4" id="KW-1185">Reference proteome</keyword>
<keyword evidence="2" id="KW-0472">Membrane</keyword>